<dbReference type="Gene3D" id="3.40.50.150">
    <property type="entry name" value="Vaccinia Virus protein VP39"/>
    <property type="match status" value="1"/>
</dbReference>
<proteinExistence type="predicted"/>
<comment type="caution">
    <text evidence="2">The sequence shown here is derived from an EMBL/GenBank/DDBJ whole genome shotgun (WGS) entry which is preliminary data.</text>
</comment>
<dbReference type="PANTHER" id="PTHR32026">
    <property type="entry name" value="METHYLTRANSFERASE-LIKE PROTEIN 24"/>
    <property type="match status" value="1"/>
</dbReference>
<name>A0AA88XG77_PINIB</name>
<evidence type="ECO:0000259" key="1">
    <source>
        <dbReference type="Pfam" id="PF13383"/>
    </source>
</evidence>
<protein>
    <recommendedName>
        <fullName evidence="1">Methyltransferase domain-containing protein</fullName>
    </recommendedName>
</protein>
<evidence type="ECO:0000313" key="3">
    <source>
        <dbReference type="Proteomes" id="UP001186944"/>
    </source>
</evidence>
<keyword evidence="3" id="KW-1185">Reference proteome</keyword>
<feature type="domain" description="Methyltransferase" evidence="1">
    <location>
        <begin position="9"/>
        <end position="167"/>
    </location>
</feature>
<dbReference type="Proteomes" id="UP001186944">
    <property type="component" value="Unassembled WGS sequence"/>
</dbReference>
<dbReference type="InterPro" id="IPR025714">
    <property type="entry name" value="Methyltranfer_dom"/>
</dbReference>
<gene>
    <name evidence="2" type="ORF">FSP39_005495</name>
</gene>
<dbReference type="InterPro" id="IPR029063">
    <property type="entry name" value="SAM-dependent_MTases_sf"/>
</dbReference>
<dbReference type="Pfam" id="PF13383">
    <property type="entry name" value="Methyltransf_22"/>
    <property type="match status" value="1"/>
</dbReference>
<dbReference type="EMBL" id="VSWD01000013">
    <property type="protein sequence ID" value="KAK3083928.1"/>
    <property type="molecule type" value="Genomic_DNA"/>
</dbReference>
<dbReference type="AlphaFoldDB" id="A0AA88XG77"/>
<organism evidence="2 3">
    <name type="scientific">Pinctada imbricata</name>
    <name type="common">Atlantic pearl-oyster</name>
    <name type="synonym">Pinctada martensii</name>
    <dbReference type="NCBI Taxonomy" id="66713"/>
    <lineage>
        <taxon>Eukaryota</taxon>
        <taxon>Metazoa</taxon>
        <taxon>Spiralia</taxon>
        <taxon>Lophotrochozoa</taxon>
        <taxon>Mollusca</taxon>
        <taxon>Bivalvia</taxon>
        <taxon>Autobranchia</taxon>
        <taxon>Pteriomorphia</taxon>
        <taxon>Pterioida</taxon>
        <taxon>Pterioidea</taxon>
        <taxon>Pteriidae</taxon>
        <taxon>Pinctada</taxon>
    </lineage>
</organism>
<dbReference type="SUPFAM" id="SSF53335">
    <property type="entry name" value="S-adenosyl-L-methionine-dependent methyltransferases"/>
    <property type="match status" value="1"/>
</dbReference>
<dbReference type="PANTHER" id="PTHR32026:SF10">
    <property type="entry name" value="METHYLTRANSFERASE-LIKE PROTEIN 24-RELATED"/>
    <property type="match status" value="1"/>
</dbReference>
<dbReference type="InterPro" id="IPR026913">
    <property type="entry name" value="METTL24"/>
</dbReference>
<accession>A0AA88XG77</accession>
<evidence type="ECO:0000313" key="2">
    <source>
        <dbReference type="EMBL" id="KAK3083928.1"/>
    </source>
</evidence>
<reference evidence="2" key="1">
    <citation type="submission" date="2019-08" db="EMBL/GenBank/DDBJ databases">
        <title>The improved chromosome-level genome for the pearl oyster Pinctada fucata martensii using PacBio sequencing and Hi-C.</title>
        <authorList>
            <person name="Zheng Z."/>
        </authorList>
    </citation>
    <scope>NUCLEOTIDE SEQUENCE</scope>
    <source>
        <strain evidence="2">ZZ-2019</strain>
        <tissue evidence="2">Adductor muscle</tissue>
    </source>
</reference>
<sequence length="209" mass="24148">MSYISKHQILCSQVRRMGNIVDGGWDICNDVQFRPKPPCLVYSFGISFDFSFDEAMEKVYGCEVYSFDPSMGTGNCEYSKRIHFYEVGLEDKEGYITGKEKGETWEVKRLKTIMKEFGHENRRIDVLKIDIEGHEKGSFVDILSSGALKNVAQLCVEFHSFYDLNVARKLYEIGFRTFWTHQNQAAPLYLDNETFTHGFEVSFVNVNLP</sequence>